<dbReference type="Proteomes" id="UP000756346">
    <property type="component" value="Unassembled WGS sequence"/>
</dbReference>
<dbReference type="InterPro" id="IPR046341">
    <property type="entry name" value="SET_dom_sf"/>
</dbReference>
<dbReference type="GO" id="GO:0005634">
    <property type="term" value="C:nucleus"/>
    <property type="evidence" value="ECO:0007669"/>
    <property type="project" value="TreeGrafter"/>
</dbReference>
<sequence length="479" mass="53723">MHRQRLSLDALPAWSTLNGVIFGRIAAADIEGRGKGLVATRDMPGKDDTAEIPALLTIPKDLVLCAEGVEEFAKENKAFRHLLDAAGHQTGRGDILLYLLVQFVLSSASSGVHELGAHTAWTQYFKMLPESVPLPTTWSESELFLLRGTSLESSVEAKLSALTKEFDTLKAKIVDIPFWHELLCIDETVTVHDWVVLDALYRSRSLELPRSGESMVPYLDLANHSDAYTARFDENINDEVVLVLRSGARVSSGDEITISYGNQKSAAEMLFSYGFVEDEAPARSLVLPLELMDDDPLLQAKLHIFKAGPTLTLEDSDGDKPNWRAPFAHLMCVNEEDGLDFKILQETDGTRHMRMFWQDEDITDRKESFAEIVKGHRMAKIFELRVVTIVLERVQGQLERLKAYESLESEEAQAAIRPEVFHPAVRLRKAERDLMTRALPSLEEQRDALFEDESVQAYLKTASGDQDGDEDAIDEEDFS</sequence>
<evidence type="ECO:0000313" key="4">
    <source>
        <dbReference type="Proteomes" id="UP000756346"/>
    </source>
</evidence>
<dbReference type="InterPro" id="IPR050600">
    <property type="entry name" value="SETD3_SETD6_MTase"/>
</dbReference>
<dbReference type="CDD" id="cd10527">
    <property type="entry name" value="SET_LSMT"/>
    <property type="match status" value="1"/>
</dbReference>
<evidence type="ECO:0000256" key="1">
    <source>
        <dbReference type="SAM" id="MobiDB-lite"/>
    </source>
</evidence>
<evidence type="ECO:0000313" key="3">
    <source>
        <dbReference type="EMBL" id="KAH7026103.1"/>
    </source>
</evidence>
<dbReference type="PROSITE" id="PS50280">
    <property type="entry name" value="SET"/>
    <property type="match status" value="1"/>
</dbReference>
<dbReference type="EMBL" id="JAGTJQ010000008">
    <property type="protein sequence ID" value="KAH7026103.1"/>
    <property type="molecule type" value="Genomic_DNA"/>
</dbReference>
<reference evidence="3" key="1">
    <citation type="journal article" date="2021" name="Nat. Commun.">
        <title>Genetic determinants of endophytism in the Arabidopsis root mycobiome.</title>
        <authorList>
            <person name="Mesny F."/>
            <person name="Miyauchi S."/>
            <person name="Thiergart T."/>
            <person name="Pickel B."/>
            <person name="Atanasova L."/>
            <person name="Karlsson M."/>
            <person name="Huettel B."/>
            <person name="Barry K.W."/>
            <person name="Haridas S."/>
            <person name="Chen C."/>
            <person name="Bauer D."/>
            <person name="Andreopoulos W."/>
            <person name="Pangilinan J."/>
            <person name="LaButti K."/>
            <person name="Riley R."/>
            <person name="Lipzen A."/>
            <person name="Clum A."/>
            <person name="Drula E."/>
            <person name="Henrissat B."/>
            <person name="Kohler A."/>
            <person name="Grigoriev I.V."/>
            <person name="Martin F.M."/>
            <person name="Hacquard S."/>
        </authorList>
    </citation>
    <scope>NUCLEOTIDE SEQUENCE</scope>
    <source>
        <strain evidence="3">MPI-CAGE-CH-0230</strain>
    </source>
</reference>
<keyword evidence="4" id="KW-1185">Reference proteome</keyword>
<comment type="caution">
    <text evidence="3">The sequence shown here is derived from an EMBL/GenBank/DDBJ whole genome shotgun (WGS) entry which is preliminary data.</text>
</comment>
<dbReference type="InterPro" id="IPR001214">
    <property type="entry name" value="SET_dom"/>
</dbReference>
<feature type="domain" description="SET" evidence="2">
    <location>
        <begin position="18"/>
        <end position="261"/>
    </location>
</feature>
<protein>
    <recommendedName>
        <fullName evidence="2">SET domain-containing protein</fullName>
    </recommendedName>
</protein>
<feature type="compositionally biased region" description="Acidic residues" evidence="1">
    <location>
        <begin position="466"/>
        <end position="479"/>
    </location>
</feature>
<organism evidence="3 4">
    <name type="scientific">Microdochium trichocladiopsis</name>
    <dbReference type="NCBI Taxonomy" id="1682393"/>
    <lineage>
        <taxon>Eukaryota</taxon>
        <taxon>Fungi</taxon>
        <taxon>Dikarya</taxon>
        <taxon>Ascomycota</taxon>
        <taxon>Pezizomycotina</taxon>
        <taxon>Sordariomycetes</taxon>
        <taxon>Xylariomycetidae</taxon>
        <taxon>Xylariales</taxon>
        <taxon>Microdochiaceae</taxon>
        <taxon>Microdochium</taxon>
    </lineage>
</organism>
<dbReference type="PANTHER" id="PTHR13271">
    <property type="entry name" value="UNCHARACTERIZED PUTATIVE METHYLTRANSFERASE"/>
    <property type="match status" value="1"/>
</dbReference>
<dbReference type="RefSeq" id="XP_046009320.1">
    <property type="nucleotide sequence ID" value="XM_046154767.1"/>
</dbReference>
<accession>A0A9P8XZR8</accession>
<gene>
    <name evidence="3" type="ORF">B0I36DRAFT_329883</name>
</gene>
<proteinExistence type="predicted"/>
<dbReference type="PANTHER" id="PTHR13271:SF76">
    <property type="entry name" value="SET DOMAIN-CONTAINING PROTEIN 8"/>
    <property type="match status" value="1"/>
</dbReference>
<feature type="region of interest" description="Disordered" evidence="1">
    <location>
        <begin position="460"/>
        <end position="479"/>
    </location>
</feature>
<evidence type="ECO:0000259" key="2">
    <source>
        <dbReference type="PROSITE" id="PS50280"/>
    </source>
</evidence>
<dbReference type="SUPFAM" id="SSF82199">
    <property type="entry name" value="SET domain"/>
    <property type="match status" value="1"/>
</dbReference>
<dbReference type="Gene3D" id="3.90.1410.10">
    <property type="entry name" value="set domain protein methyltransferase, domain 1"/>
    <property type="match status" value="1"/>
</dbReference>
<dbReference type="GO" id="GO:0016279">
    <property type="term" value="F:protein-lysine N-methyltransferase activity"/>
    <property type="evidence" value="ECO:0007669"/>
    <property type="project" value="TreeGrafter"/>
</dbReference>
<dbReference type="AlphaFoldDB" id="A0A9P8XZR8"/>
<name>A0A9P8XZR8_9PEZI</name>
<dbReference type="OrthoDB" id="441812at2759"/>
<dbReference type="GeneID" id="70184313"/>